<proteinExistence type="predicted"/>
<gene>
    <name evidence="1" type="ORF">E3N88_20766</name>
</gene>
<evidence type="ECO:0000313" key="2">
    <source>
        <dbReference type="Proteomes" id="UP000326396"/>
    </source>
</evidence>
<dbReference type="InterPro" id="IPR021495">
    <property type="entry name" value="CRR42-like"/>
</dbReference>
<protein>
    <submittedName>
        <fullName evidence="1">Uncharacterized protein</fullName>
    </submittedName>
</protein>
<sequence>MASASSLQLPVTIPLSSASNAEQIFPSKNISLIGFSGKKKWWGIQNSQNCVGRVMSESKDPSKLSDLLQIGSPIIIVEAPKMLKTAASVPCLKVNSGLVKAGDVGRQYSRICYAITPIWQILPNSTEILGYFMKKIKGNQVVVDQGKLQIEDSDHPIEGFRRQIKGFQSTIEGLFKATTVKEIENSLQAIEVAAASEG</sequence>
<dbReference type="PANTHER" id="PTHR36799:SF2">
    <property type="entry name" value="PROTEIN CHLORORESPIRATORY REDUCTION 42, CHLOROPLASTIC"/>
    <property type="match status" value="1"/>
</dbReference>
<dbReference type="GO" id="GO:0010258">
    <property type="term" value="P:NADH dehydrogenase complex (plastoquinone) assembly"/>
    <property type="evidence" value="ECO:0007669"/>
    <property type="project" value="InterPro"/>
</dbReference>
<organism evidence="1 2">
    <name type="scientific">Mikania micrantha</name>
    <name type="common">bitter vine</name>
    <dbReference type="NCBI Taxonomy" id="192012"/>
    <lineage>
        <taxon>Eukaryota</taxon>
        <taxon>Viridiplantae</taxon>
        <taxon>Streptophyta</taxon>
        <taxon>Embryophyta</taxon>
        <taxon>Tracheophyta</taxon>
        <taxon>Spermatophyta</taxon>
        <taxon>Magnoliopsida</taxon>
        <taxon>eudicotyledons</taxon>
        <taxon>Gunneridae</taxon>
        <taxon>Pentapetalae</taxon>
        <taxon>asterids</taxon>
        <taxon>campanulids</taxon>
        <taxon>Asterales</taxon>
        <taxon>Asteraceae</taxon>
        <taxon>Asteroideae</taxon>
        <taxon>Heliantheae alliance</taxon>
        <taxon>Eupatorieae</taxon>
        <taxon>Mikania</taxon>
    </lineage>
</organism>
<dbReference type="PANTHER" id="PTHR36799">
    <property type="match status" value="1"/>
</dbReference>
<comment type="caution">
    <text evidence="1">The sequence shown here is derived from an EMBL/GenBank/DDBJ whole genome shotgun (WGS) entry which is preliminary data.</text>
</comment>
<dbReference type="OrthoDB" id="2020429at2759"/>
<accession>A0A5N6NJT1</accession>
<name>A0A5N6NJT1_9ASTR</name>
<reference evidence="1 2" key="1">
    <citation type="submission" date="2019-05" db="EMBL/GenBank/DDBJ databases">
        <title>Mikania micrantha, genome provides insights into the molecular mechanism of rapid growth.</title>
        <authorList>
            <person name="Liu B."/>
        </authorList>
    </citation>
    <scope>NUCLEOTIDE SEQUENCE [LARGE SCALE GENOMIC DNA]</scope>
    <source>
        <strain evidence="1">NLD-2019</strain>
        <tissue evidence="1">Leaf</tissue>
    </source>
</reference>
<keyword evidence="2" id="KW-1185">Reference proteome</keyword>
<dbReference type="EMBL" id="SZYD01000011">
    <property type="protein sequence ID" value="KAD4888693.1"/>
    <property type="molecule type" value="Genomic_DNA"/>
</dbReference>
<dbReference type="Proteomes" id="UP000326396">
    <property type="component" value="Linkage Group LG19"/>
</dbReference>
<dbReference type="AlphaFoldDB" id="A0A5N6NJT1"/>
<evidence type="ECO:0000313" key="1">
    <source>
        <dbReference type="EMBL" id="KAD4888693.1"/>
    </source>
</evidence>
<dbReference type="Pfam" id="PF11347">
    <property type="entry name" value="CRR42-like"/>
    <property type="match status" value="1"/>
</dbReference>